<dbReference type="InterPro" id="IPR036291">
    <property type="entry name" value="NAD(P)-bd_dom_sf"/>
</dbReference>
<comment type="caution">
    <text evidence="3">The sequence shown here is derived from an EMBL/GenBank/DDBJ whole genome shotgun (WGS) entry which is preliminary data.</text>
</comment>
<dbReference type="SUPFAM" id="SSF51735">
    <property type="entry name" value="NAD(P)-binding Rossmann-fold domains"/>
    <property type="match status" value="1"/>
</dbReference>
<dbReference type="Gene3D" id="3.40.50.720">
    <property type="entry name" value="NAD(P)-binding Rossmann-like Domain"/>
    <property type="match status" value="1"/>
</dbReference>
<dbReference type="Proteomes" id="UP001583186">
    <property type="component" value="Unassembled WGS sequence"/>
</dbReference>
<gene>
    <name evidence="3" type="ORF">Sste5346_007381</name>
</gene>
<dbReference type="Gene3D" id="3.30.360.10">
    <property type="entry name" value="Dihydrodipicolinate Reductase, domain 2"/>
    <property type="match status" value="1"/>
</dbReference>
<organism evidence="3 4">
    <name type="scientific">Sporothrix stenoceras</name>
    <dbReference type="NCBI Taxonomy" id="5173"/>
    <lineage>
        <taxon>Eukaryota</taxon>
        <taxon>Fungi</taxon>
        <taxon>Dikarya</taxon>
        <taxon>Ascomycota</taxon>
        <taxon>Pezizomycotina</taxon>
        <taxon>Sordariomycetes</taxon>
        <taxon>Sordariomycetidae</taxon>
        <taxon>Ophiostomatales</taxon>
        <taxon>Ophiostomataceae</taxon>
        <taxon>Sporothrix</taxon>
    </lineage>
</organism>
<evidence type="ECO:0000259" key="1">
    <source>
        <dbReference type="Pfam" id="PF01408"/>
    </source>
</evidence>
<protein>
    <submittedName>
        <fullName evidence="3">Uncharacterized protein</fullName>
    </submittedName>
</protein>
<dbReference type="SUPFAM" id="SSF55347">
    <property type="entry name" value="Glyceraldehyde-3-phosphate dehydrogenase-like, C-terminal domain"/>
    <property type="match status" value="1"/>
</dbReference>
<evidence type="ECO:0000313" key="3">
    <source>
        <dbReference type="EMBL" id="KAL1891837.1"/>
    </source>
</evidence>
<feature type="domain" description="Gfo/Idh/MocA-like oxidoreductase C-terminal" evidence="2">
    <location>
        <begin position="156"/>
        <end position="336"/>
    </location>
</feature>
<dbReference type="PANTHER" id="PTHR42840">
    <property type="entry name" value="NAD(P)-BINDING ROSSMANN-FOLD SUPERFAMILY PROTEIN-RELATED"/>
    <property type="match status" value="1"/>
</dbReference>
<keyword evidence="4" id="KW-1185">Reference proteome</keyword>
<feature type="domain" description="Gfo/Idh/MocA-like oxidoreductase N-terminal" evidence="1">
    <location>
        <begin position="4"/>
        <end position="121"/>
    </location>
</feature>
<dbReference type="Pfam" id="PF01408">
    <property type="entry name" value="GFO_IDH_MocA"/>
    <property type="match status" value="1"/>
</dbReference>
<dbReference type="Pfam" id="PF02894">
    <property type="entry name" value="GFO_IDH_MocA_C"/>
    <property type="match status" value="1"/>
</dbReference>
<accession>A0ABR3YVD1</accession>
<evidence type="ECO:0000313" key="4">
    <source>
        <dbReference type="Proteomes" id="UP001583186"/>
    </source>
</evidence>
<dbReference type="InterPro" id="IPR004104">
    <property type="entry name" value="Gfo/Idh/MocA-like_OxRdtase_C"/>
</dbReference>
<evidence type="ECO:0000259" key="2">
    <source>
        <dbReference type="Pfam" id="PF02894"/>
    </source>
</evidence>
<dbReference type="PANTHER" id="PTHR42840:SF5">
    <property type="entry name" value="NAD(P)-BINDING ROSSMANN-FOLD SUPERFAMILY PROTEIN"/>
    <property type="match status" value="1"/>
</dbReference>
<dbReference type="EMBL" id="JAWCUI010000049">
    <property type="protein sequence ID" value="KAL1891837.1"/>
    <property type="molecule type" value="Genomic_DNA"/>
</dbReference>
<proteinExistence type="predicted"/>
<reference evidence="3 4" key="1">
    <citation type="journal article" date="2024" name="IMA Fungus">
        <title>IMA Genome - F19 : A genome assembly and annotation guide to empower mycologists, including annotated draft genome sequences of Ceratocystis pirilliformis, Diaporthe australafricana, Fusarium ophioides, Paecilomyces lecythidis, and Sporothrix stenoceras.</title>
        <authorList>
            <person name="Aylward J."/>
            <person name="Wilson A.M."/>
            <person name="Visagie C.M."/>
            <person name="Spraker J."/>
            <person name="Barnes I."/>
            <person name="Buitendag C."/>
            <person name="Ceriani C."/>
            <person name="Del Mar Angel L."/>
            <person name="du Plessis D."/>
            <person name="Fuchs T."/>
            <person name="Gasser K."/>
            <person name="Kramer D."/>
            <person name="Li W."/>
            <person name="Munsamy K."/>
            <person name="Piso A."/>
            <person name="Price J.L."/>
            <person name="Sonnekus B."/>
            <person name="Thomas C."/>
            <person name="van der Nest A."/>
            <person name="van Dijk A."/>
            <person name="van Heerden A."/>
            <person name="van Vuuren N."/>
            <person name="Yilmaz N."/>
            <person name="Duong T.A."/>
            <person name="van der Merwe N.A."/>
            <person name="Wingfield M.J."/>
            <person name="Wingfield B.D."/>
        </authorList>
    </citation>
    <scope>NUCLEOTIDE SEQUENCE [LARGE SCALE GENOMIC DNA]</scope>
    <source>
        <strain evidence="3 4">CMW 5346</strain>
    </source>
</reference>
<name>A0ABR3YVD1_9PEZI</name>
<dbReference type="InterPro" id="IPR000683">
    <property type="entry name" value="Gfo/Idh/MocA-like_OxRdtase_N"/>
</dbReference>
<sequence length="348" mass="37127">MTGVALLGAGIFAKTQHLPAIEAADNFNLLAVYSRSQATAEALVELVKDANKPKVYYDSPSSGEGLDVLLARTDIQAVIVSLPILTQPDIIRKALAAGKHVLSEKPVAPDVKGAQELIKYYDSLPTANRPIWSVAENFRFLPVLHDAANKLKDIGGKLVAFHLVVNSFIKPSSEYYNTEWRKIPGYQGGFLLDGGVHFVAGLRFLLEAAGDEVSRVVCLSSLLEERLPPVDSVHAVASTKGGVNGTITISFGTEFKSALEVEIVTTEGRVTWDMGKVVSVRRGQEDAQTAPFEHNFGVKPEVAAFAAAVATGKADPLQSPQEALKDLALLQALLESGPTAAVTTVAQS</sequence>